<reference evidence="1 2" key="1">
    <citation type="submission" date="2016-10" db="EMBL/GenBank/DDBJ databases">
        <authorList>
            <person name="de Groot N.N."/>
        </authorList>
    </citation>
    <scope>NUCLEOTIDE SEQUENCE [LARGE SCALE GENOMIC DNA]</scope>
    <source>
        <strain evidence="1 2">DSM 45514</strain>
    </source>
</reference>
<dbReference type="OrthoDB" id="2991106at2"/>
<dbReference type="AlphaFoldDB" id="A0A1G6I5C7"/>
<accession>A0A1G6I5C7</accession>
<evidence type="ECO:0000313" key="2">
    <source>
        <dbReference type="Proteomes" id="UP000199387"/>
    </source>
</evidence>
<organism evidence="1 2">
    <name type="scientific">Melghirimyces thermohalophilus</name>
    <dbReference type="NCBI Taxonomy" id="1236220"/>
    <lineage>
        <taxon>Bacteria</taxon>
        <taxon>Bacillati</taxon>
        <taxon>Bacillota</taxon>
        <taxon>Bacilli</taxon>
        <taxon>Bacillales</taxon>
        <taxon>Thermoactinomycetaceae</taxon>
        <taxon>Melghirimyces</taxon>
    </lineage>
</organism>
<dbReference type="RefSeq" id="WP_091565963.1">
    <property type="nucleotide sequence ID" value="NZ_FMZA01000002.1"/>
</dbReference>
<gene>
    <name evidence="1" type="ORF">SAMN04488112_10265</name>
</gene>
<sequence>MKVKVPGEGEVVIPDDELKRLRKLLKETQQLKTPELEAASLAQLTVMALSRGIGKLEDELARAKLQQKRNDIGD</sequence>
<dbReference type="EMBL" id="FMZA01000002">
    <property type="protein sequence ID" value="SDC01737.1"/>
    <property type="molecule type" value="Genomic_DNA"/>
</dbReference>
<name>A0A1G6I5C7_9BACL</name>
<evidence type="ECO:0000313" key="1">
    <source>
        <dbReference type="EMBL" id="SDC01737.1"/>
    </source>
</evidence>
<proteinExistence type="predicted"/>
<dbReference type="Proteomes" id="UP000199387">
    <property type="component" value="Unassembled WGS sequence"/>
</dbReference>
<keyword evidence="2" id="KW-1185">Reference proteome</keyword>
<protein>
    <submittedName>
        <fullName evidence="1">Uncharacterized protein</fullName>
    </submittedName>
</protein>